<proteinExistence type="predicted"/>
<reference evidence="1 2" key="1">
    <citation type="submission" date="2023-10" db="EMBL/GenBank/DDBJ databases">
        <title>Novel methanotroph of the genus Methylocapsa from a subarctic wetland.</title>
        <authorList>
            <person name="Belova S.E."/>
            <person name="Oshkin I.Y."/>
            <person name="Miroshnikov K."/>
            <person name="Dedysh S.N."/>
        </authorList>
    </citation>
    <scope>NUCLEOTIDE SEQUENCE [LARGE SCALE GENOMIC DNA]</scope>
    <source>
        <strain evidence="1 2">RX1</strain>
    </source>
</reference>
<protein>
    <submittedName>
        <fullName evidence="1">Uncharacterized protein</fullName>
    </submittedName>
</protein>
<dbReference type="Proteomes" id="UP001626536">
    <property type="component" value="Chromosome"/>
</dbReference>
<name>A0ABZ0HX90_9HYPH</name>
<dbReference type="EMBL" id="CP136862">
    <property type="protein sequence ID" value="WOJ91169.1"/>
    <property type="molecule type" value="Genomic_DNA"/>
</dbReference>
<gene>
    <name evidence="1" type="ORF">RZS28_07825</name>
</gene>
<dbReference type="RefSeq" id="WP_407340759.1">
    <property type="nucleotide sequence ID" value="NZ_CP136862.1"/>
</dbReference>
<sequence length="71" mass="7839">MSGDENLDFTRGERLRLIIIVTNLIRRLHAAKLAFLLDSKSALYGPREPVAQSVGGADRGFYTPIALSRPI</sequence>
<evidence type="ECO:0000313" key="1">
    <source>
        <dbReference type="EMBL" id="WOJ91169.1"/>
    </source>
</evidence>
<accession>A0ABZ0HX90</accession>
<evidence type="ECO:0000313" key="2">
    <source>
        <dbReference type="Proteomes" id="UP001626536"/>
    </source>
</evidence>
<organism evidence="1 2">
    <name type="scientific">Methylocapsa polymorpha</name>
    <dbReference type="NCBI Taxonomy" id="3080828"/>
    <lineage>
        <taxon>Bacteria</taxon>
        <taxon>Pseudomonadati</taxon>
        <taxon>Pseudomonadota</taxon>
        <taxon>Alphaproteobacteria</taxon>
        <taxon>Hyphomicrobiales</taxon>
        <taxon>Beijerinckiaceae</taxon>
        <taxon>Methylocapsa</taxon>
    </lineage>
</organism>
<keyword evidence="2" id="KW-1185">Reference proteome</keyword>